<sequence length="106" mass="12077">MWRERCWRRRPVERRSTRVLQGSRDSVTSKRPVAGDTERATDPLAPPLRTPPESPGMEDGMNSSKEIYTPESECGNKWVTLEENVEMEQRGKKRSGTVETVGLAEM</sequence>
<keyword evidence="3" id="KW-1185">Reference proteome</keyword>
<reference evidence="2" key="1">
    <citation type="submission" date="2020-03" db="EMBL/GenBank/DDBJ databases">
        <authorList>
            <person name="Weist P."/>
        </authorList>
    </citation>
    <scope>NUCLEOTIDE SEQUENCE</scope>
</reference>
<evidence type="ECO:0000313" key="2">
    <source>
        <dbReference type="EMBL" id="CAB1456279.1"/>
    </source>
</evidence>
<dbReference type="AlphaFoldDB" id="A0A9N7VV26"/>
<comment type="caution">
    <text evidence="2">The sequence shown here is derived from an EMBL/GenBank/DDBJ whole genome shotgun (WGS) entry which is preliminary data.</text>
</comment>
<feature type="region of interest" description="Disordered" evidence="1">
    <location>
        <begin position="13"/>
        <end position="71"/>
    </location>
</feature>
<organism evidence="2 3">
    <name type="scientific">Pleuronectes platessa</name>
    <name type="common">European plaice</name>
    <dbReference type="NCBI Taxonomy" id="8262"/>
    <lineage>
        <taxon>Eukaryota</taxon>
        <taxon>Metazoa</taxon>
        <taxon>Chordata</taxon>
        <taxon>Craniata</taxon>
        <taxon>Vertebrata</taxon>
        <taxon>Euteleostomi</taxon>
        <taxon>Actinopterygii</taxon>
        <taxon>Neopterygii</taxon>
        <taxon>Teleostei</taxon>
        <taxon>Neoteleostei</taxon>
        <taxon>Acanthomorphata</taxon>
        <taxon>Carangaria</taxon>
        <taxon>Pleuronectiformes</taxon>
        <taxon>Pleuronectoidei</taxon>
        <taxon>Pleuronectidae</taxon>
        <taxon>Pleuronectes</taxon>
    </lineage>
</organism>
<dbReference type="Proteomes" id="UP001153269">
    <property type="component" value="Unassembled WGS sequence"/>
</dbReference>
<evidence type="ECO:0000256" key="1">
    <source>
        <dbReference type="SAM" id="MobiDB-lite"/>
    </source>
</evidence>
<protein>
    <submittedName>
        <fullName evidence="2">Uncharacterized protein</fullName>
    </submittedName>
</protein>
<feature type="compositionally biased region" description="Pro residues" evidence="1">
    <location>
        <begin position="44"/>
        <end position="54"/>
    </location>
</feature>
<accession>A0A9N7VV26</accession>
<dbReference type="EMBL" id="CADEAL010004292">
    <property type="protein sequence ID" value="CAB1456279.1"/>
    <property type="molecule type" value="Genomic_DNA"/>
</dbReference>
<gene>
    <name evidence="2" type="ORF">PLEPLA_LOCUS44063</name>
</gene>
<proteinExistence type="predicted"/>
<evidence type="ECO:0000313" key="3">
    <source>
        <dbReference type="Proteomes" id="UP001153269"/>
    </source>
</evidence>
<name>A0A9N7VV26_PLEPL</name>